<feature type="domain" description="PIN" evidence="5">
    <location>
        <begin position="5"/>
        <end position="111"/>
    </location>
</feature>
<dbReference type="RefSeq" id="WP_105805018.1">
    <property type="nucleotide sequence ID" value="NZ_MWZD01000016.1"/>
</dbReference>
<comment type="caution">
    <text evidence="6">The sequence shown here is derived from an EMBL/GenBank/DDBJ whole genome shotgun (WGS) entry which is preliminary data.</text>
</comment>
<dbReference type="GO" id="GO:0004518">
    <property type="term" value="F:nuclease activity"/>
    <property type="evidence" value="ECO:0007669"/>
    <property type="project" value="UniProtKB-KW"/>
</dbReference>
<evidence type="ECO:0000256" key="1">
    <source>
        <dbReference type="ARBA" id="ARBA00022722"/>
    </source>
</evidence>
<evidence type="ECO:0000259" key="5">
    <source>
        <dbReference type="Pfam" id="PF13470"/>
    </source>
</evidence>
<keyword evidence="2" id="KW-0479">Metal-binding</keyword>
<evidence type="ECO:0000256" key="4">
    <source>
        <dbReference type="ARBA" id="ARBA00022842"/>
    </source>
</evidence>
<dbReference type="GO" id="GO:0016787">
    <property type="term" value="F:hydrolase activity"/>
    <property type="evidence" value="ECO:0007669"/>
    <property type="project" value="UniProtKB-KW"/>
</dbReference>
<dbReference type="Pfam" id="PF13470">
    <property type="entry name" value="PIN_3"/>
    <property type="match status" value="1"/>
</dbReference>
<evidence type="ECO:0000313" key="7">
    <source>
        <dbReference type="Proteomes" id="UP000238650"/>
    </source>
</evidence>
<name>A0A2S9QPG7_9MICO</name>
<dbReference type="EMBL" id="MWZD01000016">
    <property type="protein sequence ID" value="PRI11476.1"/>
    <property type="molecule type" value="Genomic_DNA"/>
</dbReference>
<organism evidence="6 7">
    <name type="scientific">Leucobacter massiliensis</name>
    <dbReference type="NCBI Taxonomy" id="1686285"/>
    <lineage>
        <taxon>Bacteria</taxon>
        <taxon>Bacillati</taxon>
        <taxon>Actinomycetota</taxon>
        <taxon>Actinomycetes</taxon>
        <taxon>Micrococcales</taxon>
        <taxon>Microbacteriaceae</taxon>
        <taxon>Leucobacter</taxon>
    </lineage>
</organism>
<evidence type="ECO:0000256" key="3">
    <source>
        <dbReference type="ARBA" id="ARBA00022801"/>
    </source>
</evidence>
<proteinExistence type="predicted"/>
<evidence type="ECO:0000256" key="2">
    <source>
        <dbReference type="ARBA" id="ARBA00022723"/>
    </source>
</evidence>
<keyword evidence="4" id="KW-0460">Magnesium</keyword>
<accession>A0A2S9QPG7</accession>
<dbReference type="GO" id="GO:0046872">
    <property type="term" value="F:metal ion binding"/>
    <property type="evidence" value="ECO:0007669"/>
    <property type="project" value="UniProtKB-KW"/>
</dbReference>
<gene>
    <name evidence="6" type="ORF">B4915_06490</name>
</gene>
<keyword evidence="7" id="KW-1185">Reference proteome</keyword>
<keyword evidence="3" id="KW-0378">Hydrolase</keyword>
<keyword evidence="1" id="KW-0540">Nuclease</keyword>
<reference evidence="6 7" key="1">
    <citation type="journal article" date="2017" name="New Microbes New Infect">
        <title>Genome sequence of 'Leucobacter massiliensis' sp. nov. isolated from human pharynx after travel to the 2014 Hajj.</title>
        <authorList>
            <person name="Leangapichart T."/>
            <person name="Gautret P."/>
            <person name="Nguyen T.T."/>
            <person name="Armstrong N."/>
            <person name="Rolain J.M."/>
        </authorList>
    </citation>
    <scope>NUCLEOTIDE SEQUENCE [LARGE SCALE GENOMIC DNA]</scope>
    <source>
        <strain evidence="6 7">122RC15</strain>
    </source>
</reference>
<evidence type="ECO:0000313" key="6">
    <source>
        <dbReference type="EMBL" id="PRI11476.1"/>
    </source>
</evidence>
<dbReference type="OrthoDB" id="113459at2"/>
<dbReference type="InterPro" id="IPR002716">
    <property type="entry name" value="PIN_dom"/>
</dbReference>
<dbReference type="AlphaFoldDB" id="A0A2S9QPG7"/>
<protein>
    <recommendedName>
        <fullName evidence="5">PIN domain-containing protein</fullName>
    </recommendedName>
</protein>
<dbReference type="Proteomes" id="UP000238650">
    <property type="component" value="Unassembled WGS sequence"/>
</dbReference>
<sequence length="187" mass="20771">MPRVVVYDANVLYPSTLRDVLIRVGLARLVQPKWTEQILDEVFRNLRENRPDLEATRLNRTRRLMNDAIRDASVSGYEPLLAGLELPDPDDRHVLAAALHARASTIVTRNLRDFPENHLRPWGVTAQHPDDFLCELHSDHPDALGAIASAIARAWSDGAAPLEVVDRLAIDAPHAAALVRNSLSDSS</sequence>